<proteinExistence type="inferred from homology"/>
<reference evidence="9" key="2">
    <citation type="journal article" date="2020" name="Nat. Commun.">
        <title>Large-scale genome sequencing of mycorrhizal fungi provides insights into the early evolution of symbiotic traits.</title>
        <authorList>
            <person name="Miyauchi S."/>
            <person name="Kiss E."/>
            <person name="Kuo A."/>
            <person name="Drula E."/>
            <person name="Kohler A."/>
            <person name="Sanchez-Garcia M."/>
            <person name="Morin E."/>
            <person name="Andreopoulos B."/>
            <person name="Barry K.W."/>
            <person name="Bonito G."/>
            <person name="Buee M."/>
            <person name="Carver A."/>
            <person name="Chen C."/>
            <person name="Cichocki N."/>
            <person name="Clum A."/>
            <person name="Culley D."/>
            <person name="Crous P.W."/>
            <person name="Fauchery L."/>
            <person name="Girlanda M."/>
            <person name="Hayes R.D."/>
            <person name="Keri Z."/>
            <person name="LaButti K."/>
            <person name="Lipzen A."/>
            <person name="Lombard V."/>
            <person name="Magnuson J."/>
            <person name="Maillard F."/>
            <person name="Murat C."/>
            <person name="Nolan M."/>
            <person name="Ohm R.A."/>
            <person name="Pangilinan J."/>
            <person name="Pereira M.F."/>
            <person name="Perotto S."/>
            <person name="Peter M."/>
            <person name="Pfister S."/>
            <person name="Riley R."/>
            <person name="Sitrit Y."/>
            <person name="Stielow J.B."/>
            <person name="Szollosi G."/>
            <person name="Zifcakova L."/>
            <person name="Stursova M."/>
            <person name="Spatafora J.W."/>
            <person name="Tedersoo L."/>
            <person name="Vaario L.M."/>
            <person name="Yamada A."/>
            <person name="Yan M."/>
            <person name="Wang P."/>
            <person name="Xu J."/>
            <person name="Bruns T."/>
            <person name="Baldrian P."/>
            <person name="Vilgalys R."/>
            <person name="Dunand C."/>
            <person name="Henrissat B."/>
            <person name="Grigoriev I.V."/>
            <person name="Hibbett D."/>
            <person name="Nagy L.G."/>
            <person name="Martin F.M."/>
        </authorList>
    </citation>
    <scope>NUCLEOTIDE SEQUENCE</scope>
    <source>
        <strain evidence="9">Prilba</strain>
    </source>
</reference>
<dbReference type="AlphaFoldDB" id="A0A9P5JV77"/>
<reference evidence="9" key="1">
    <citation type="submission" date="2019-10" db="EMBL/GenBank/DDBJ databases">
        <authorList>
            <consortium name="DOE Joint Genome Institute"/>
            <person name="Kuo A."/>
            <person name="Miyauchi S."/>
            <person name="Kiss E."/>
            <person name="Drula E."/>
            <person name="Kohler A."/>
            <person name="Sanchez-Garcia M."/>
            <person name="Andreopoulos B."/>
            <person name="Barry K.W."/>
            <person name="Bonito G."/>
            <person name="Buee M."/>
            <person name="Carver A."/>
            <person name="Chen C."/>
            <person name="Cichocki N."/>
            <person name="Clum A."/>
            <person name="Culley D."/>
            <person name="Crous P.W."/>
            <person name="Fauchery L."/>
            <person name="Girlanda M."/>
            <person name="Hayes R."/>
            <person name="Keri Z."/>
            <person name="LaButti K."/>
            <person name="Lipzen A."/>
            <person name="Lombard V."/>
            <person name="Magnuson J."/>
            <person name="Maillard F."/>
            <person name="Morin E."/>
            <person name="Murat C."/>
            <person name="Nolan M."/>
            <person name="Ohm R."/>
            <person name="Pangilinan J."/>
            <person name="Pereira M."/>
            <person name="Perotto S."/>
            <person name="Peter M."/>
            <person name="Riley R."/>
            <person name="Sitrit Y."/>
            <person name="Stielow B."/>
            <person name="Szollosi G."/>
            <person name="Zifcakova L."/>
            <person name="Stursova M."/>
            <person name="Spatafora J.W."/>
            <person name="Tedersoo L."/>
            <person name="Vaario L.-M."/>
            <person name="Yamada A."/>
            <person name="Yan M."/>
            <person name="Wang P."/>
            <person name="Xu J."/>
            <person name="Bruns T."/>
            <person name="Baldrian P."/>
            <person name="Vilgalys R."/>
            <person name="Henrissat B."/>
            <person name="Grigoriev I.V."/>
            <person name="Hibbett D."/>
            <person name="Nagy L.G."/>
            <person name="Martin F.M."/>
        </authorList>
    </citation>
    <scope>NUCLEOTIDE SEQUENCE</scope>
    <source>
        <strain evidence="9">Prilba</strain>
    </source>
</reference>
<dbReference type="EMBL" id="WHVB01000043">
    <property type="protein sequence ID" value="KAF8466104.1"/>
    <property type="molecule type" value="Genomic_DNA"/>
</dbReference>
<comment type="similarity">
    <text evidence="2">Belongs to the SPCS1 family.</text>
</comment>
<dbReference type="InterPro" id="IPR009542">
    <property type="entry name" value="Spc1/SPCS1"/>
</dbReference>
<dbReference type="OrthoDB" id="263893at2759"/>
<evidence type="ECO:0000256" key="4">
    <source>
        <dbReference type="ARBA" id="ARBA00022824"/>
    </source>
</evidence>
<dbReference type="GO" id="GO:0006465">
    <property type="term" value="P:signal peptide processing"/>
    <property type="evidence" value="ECO:0007669"/>
    <property type="project" value="InterPro"/>
</dbReference>
<keyword evidence="4" id="KW-0256">Endoplasmic reticulum</keyword>
<sequence length="119" mass="13142">MTSLRQYLEGKIDFEGQKLVERITHFATIELAVFSFFLGFLFQSIQVTFVTFGLGAAAILVGMLNEKFALLHVKVGYPALADVQQTPRDLASAEGEEREAAMTVDGGHASMRHDDVFTD</sequence>
<evidence type="ECO:0000256" key="8">
    <source>
        <dbReference type="SAM" id="Phobius"/>
    </source>
</evidence>
<evidence type="ECO:0000313" key="10">
    <source>
        <dbReference type="Proteomes" id="UP000759537"/>
    </source>
</evidence>
<keyword evidence="3 8" id="KW-0812">Transmembrane</keyword>
<gene>
    <name evidence="9" type="ORF">DFH94DRAFT_698604</name>
</gene>
<comment type="caution">
    <text evidence="9">The sequence shown here is derived from an EMBL/GenBank/DDBJ whole genome shotgun (WGS) entry which is preliminary data.</text>
</comment>
<evidence type="ECO:0000256" key="3">
    <source>
        <dbReference type="ARBA" id="ARBA00022692"/>
    </source>
</evidence>
<dbReference type="GO" id="GO:0005787">
    <property type="term" value="C:signal peptidase complex"/>
    <property type="evidence" value="ECO:0007669"/>
    <property type="project" value="InterPro"/>
</dbReference>
<dbReference type="Proteomes" id="UP000759537">
    <property type="component" value="Unassembled WGS sequence"/>
</dbReference>
<keyword evidence="5 8" id="KW-1133">Transmembrane helix</keyword>
<evidence type="ECO:0000256" key="6">
    <source>
        <dbReference type="ARBA" id="ARBA00023136"/>
    </source>
</evidence>
<organism evidence="9 10">
    <name type="scientific">Russula ochroleuca</name>
    <dbReference type="NCBI Taxonomy" id="152965"/>
    <lineage>
        <taxon>Eukaryota</taxon>
        <taxon>Fungi</taxon>
        <taxon>Dikarya</taxon>
        <taxon>Basidiomycota</taxon>
        <taxon>Agaricomycotina</taxon>
        <taxon>Agaricomycetes</taxon>
        <taxon>Russulales</taxon>
        <taxon>Russulaceae</taxon>
        <taxon>Russula</taxon>
    </lineage>
</organism>
<protein>
    <submittedName>
        <fullName evidence="9">Uncharacterized protein</fullName>
    </submittedName>
</protein>
<feature type="transmembrane region" description="Helical" evidence="8">
    <location>
        <begin position="47"/>
        <end position="64"/>
    </location>
</feature>
<keyword evidence="6 8" id="KW-0472">Membrane</keyword>
<evidence type="ECO:0000256" key="7">
    <source>
        <dbReference type="SAM" id="MobiDB-lite"/>
    </source>
</evidence>
<feature type="region of interest" description="Disordered" evidence="7">
    <location>
        <begin position="91"/>
        <end position="119"/>
    </location>
</feature>
<dbReference type="Pfam" id="PF06645">
    <property type="entry name" value="SPC12"/>
    <property type="match status" value="1"/>
</dbReference>
<evidence type="ECO:0000256" key="5">
    <source>
        <dbReference type="ARBA" id="ARBA00022989"/>
    </source>
</evidence>
<keyword evidence="10" id="KW-1185">Reference proteome</keyword>
<name>A0A9P5JV77_9AGAM</name>
<evidence type="ECO:0000313" key="9">
    <source>
        <dbReference type="EMBL" id="KAF8466104.1"/>
    </source>
</evidence>
<evidence type="ECO:0000256" key="1">
    <source>
        <dbReference type="ARBA" id="ARBA00004477"/>
    </source>
</evidence>
<evidence type="ECO:0000256" key="2">
    <source>
        <dbReference type="ARBA" id="ARBA00005245"/>
    </source>
</evidence>
<accession>A0A9P5JV77</accession>
<comment type="subcellular location">
    <subcellularLocation>
        <location evidence="1">Endoplasmic reticulum membrane</location>
        <topology evidence="1">Multi-pass membrane protein</topology>
    </subcellularLocation>
</comment>